<accession>A0A7J8H0U2</accession>
<dbReference type="Proteomes" id="UP000593571">
    <property type="component" value="Unassembled WGS sequence"/>
</dbReference>
<name>A0A7J8H0U2_ROUAE</name>
<comment type="caution">
    <text evidence="1">The sequence shown here is derived from an EMBL/GenBank/DDBJ whole genome shotgun (WGS) entry which is preliminary data.</text>
</comment>
<sequence>MFLPRLHVEGLVLSSLASQIGGAVGRAGKVKMVGGTLSSACPVPSLSKAGQNAPSSFPGIVPPPSTSPHLLFFLFPLPHLLPVGSFSSPFTYSFTFPLLFFPSSLLSLTLHFLPLPSLFCLPSSSSSSCFSSWN</sequence>
<keyword evidence="2" id="KW-1185">Reference proteome</keyword>
<dbReference type="AlphaFoldDB" id="A0A7J8H0U2"/>
<evidence type="ECO:0000313" key="1">
    <source>
        <dbReference type="EMBL" id="KAF6465876.1"/>
    </source>
</evidence>
<protein>
    <submittedName>
        <fullName evidence="1">Uncharacterized protein</fullName>
    </submittedName>
</protein>
<organism evidence="1 2">
    <name type="scientific">Rousettus aegyptiacus</name>
    <name type="common">Egyptian fruit bat</name>
    <name type="synonym">Pteropus aegyptiacus</name>
    <dbReference type="NCBI Taxonomy" id="9407"/>
    <lineage>
        <taxon>Eukaryota</taxon>
        <taxon>Metazoa</taxon>
        <taxon>Chordata</taxon>
        <taxon>Craniata</taxon>
        <taxon>Vertebrata</taxon>
        <taxon>Euteleostomi</taxon>
        <taxon>Mammalia</taxon>
        <taxon>Eutheria</taxon>
        <taxon>Laurasiatheria</taxon>
        <taxon>Chiroptera</taxon>
        <taxon>Yinpterochiroptera</taxon>
        <taxon>Pteropodoidea</taxon>
        <taxon>Pteropodidae</taxon>
        <taxon>Rousettinae</taxon>
        <taxon>Rousettus</taxon>
    </lineage>
</organism>
<proteinExistence type="predicted"/>
<reference evidence="1 2" key="1">
    <citation type="journal article" date="2020" name="Nature">
        <title>Six reference-quality genomes reveal evolution of bat adaptations.</title>
        <authorList>
            <person name="Jebb D."/>
            <person name="Huang Z."/>
            <person name="Pippel M."/>
            <person name="Hughes G.M."/>
            <person name="Lavrichenko K."/>
            <person name="Devanna P."/>
            <person name="Winkler S."/>
            <person name="Jermiin L.S."/>
            <person name="Skirmuntt E.C."/>
            <person name="Katzourakis A."/>
            <person name="Burkitt-Gray L."/>
            <person name="Ray D.A."/>
            <person name="Sullivan K.A.M."/>
            <person name="Roscito J.G."/>
            <person name="Kirilenko B.M."/>
            <person name="Davalos L.M."/>
            <person name="Corthals A.P."/>
            <person name="Power M.L."/>
            <person name="Jones G."/>
            <person name="Ransome R.D."/>
            <person name="Dechmann D.K.N."/>
            <person name="Locatelli A.G."/>
            <person name="Puechmaille S.J."/>
            <person name="Fedrigo O."/>
            <person name="Jarvis E.D."/>
            <person name="Hiller M."/>
            <person name="Vernes S.C."/>
            <person name="Myers E.W."/>
            <person name="Teeling E.C."/>
        </authorList>
    </citation>
    <scope>NUCLEOTIDE SEQUENCE [LARGE SCALE GENOMIC DNA]</scope>
    <source>
        <strain evidence="1">MRouAeg1</strain>
        <tissue evidence="1">Muscle</tissue>
    </source>
</reference>
<dbReference type="EMBL" id="JACASE010000005">
    <property type="protein sequence ID" value="KAF6465876.1"/>
    <property type="molecule type" value="Genomic_DNA"/>
</dbReference>
<gene>
    <name evidence="1" type="ORF">HJG63_011260</name>
</gene>
<evidence type="ECO:0000313" key="2">
    <source>
        <dbReference type="Proteomes" id="UP000593571"/>
    </source>
</evidence>